<dbReference type="AlphaFoldDB" id="A0A0M3AQR4"/>
<name>A0A0M3AQR4_9SPHN</name>
<reference evidence="1 2" key="1">
    <citation type="submission" date="2015-04" db="EMBL/GenBank/DDBJ databases">
        <title>Genome sequence of aromatic hydrocarbons-degrading Sphingobium chungbukense DJ77.</title>
        <authorList>
            <person name="Kim Y.-C."/>
            <person name="Chae J.-C."/>
        </authorList>
    </citation>
    <scope>NUCLEOTIDE SEQUENCE [LARGE SCALE GENOMIC DNA]</scope>
    <source>
        <strain evidence="1 2">DJ77</strain>
    </source>
</reference>
<accession>A0A0M3AQR4</accession>
<comment type="caution">
    <text evidence="1">The sequence shown here is derived from an EMBL/GenBank/DDBJ whole genome shotgun (WGS) entry which is preliminary data.</text>
</comment>
<organism evidence="1 2">
    <name type="scientific">Sphingobium chungbukense</name>
    <dbReference type="NCBI Taxonomy" id="56193"/>
    <lineage>
        <taxon>Bacteria</taxon>
        <taxon>Pseudomonadati</taxon>
        <taxon>Pseudomonadota</taxon>
        <taxon>Alphaproteobacteria</taxon>
        <taxon>Sphingomonadales</taxon>
        <taxon>Sphingomonadaceae</taxon>
        <taxon>Sphingobium</taxon>
    </lineage>
</organism>
<dbReference type="Proteomes" id="UP000033874">
    <property type="component" value="Unassembled WGS sequence"/>
</dbReference>
<dbReference type="EMBL" id="LBIC01000004">
    <property type="protein sequence ID" value="KKW92243.1"/>
    <property type="molecule type" value="Genomic_DNA"/>
</dbReference>
<protein>
    <submittedName>
        <fullName evidence="1">Uncharacterized protein</fullName>
    </submittedName>
</protein>
<proteinExistence type="predicted"/>
<evidence type="ECO:0000313" key="1">
    <source>
        <dbReference type="EMBL" id="KKW92243.1"/>
    </source>
</evidence>
<gene>
    <name evidence="1" type="ORF">YP76_09915</name>
</gene>
<evidence type="ECO:0000313" key="2">
    <source>
        <dbReference type="Proteomes" id="UP000033874"/>
    </source>
</evidence>
<sequence length="226" mass="24143">MPDANAEIYTADGKLQWAARFSPLHLVSVVTQTAASVGGAPYFGTWGSTTFVFSTSIARPLVAFRSASPIGFYLVSQSGGNWRYQVWTRSNATADVTAYIFSDDPPPAVSGGLEMFNTSGVRTFSLACRPARIVGRADSGAPFSGDSSRRYAVLKPSAYAQRVAIDQGGGNFTIQDRMGIATINDGAGSVTMGFAQYTNYSAPDPVDFRTETRGDLKALILDVTNY</sequence>
<keyword evidence="2" id="KW-1185">Reference proteome</keyword>
<dbReference type="PATRIC" id="fig|56193.3.peg.2059"/>